<dbReference type="VEuPathDB" id="FungiDB:PYU1_G001891"/>
<reference evidence="2" key="3">
    <citation type="submission" date="2015-02" db="UniProtKB">
        <authorList>
            <consortium name="EnsemblProtists"/>
        </authorList>
    </citation>
    <scope>IDENTIFICATION</scope>
    <source>
        <strain evidence="2">DAOM BR144</strain>
    </source>
</reference>
<keyword evidence="3" id="KW-1185">Reference proteome</keyword>
<evidence type="ECO:0000313" key="3">
    <source>
        <dbReference type="Proteomes" id="UP000019132"/>
    </source>
</evidence>
<dbReference type="EnsemblProtists" id="PYU1_T001893">
    <property type="protein sequence ID" value="PYU1_T001893"/>
    <property type="gene ID" value="PYU1_G001891"/>
</dbReference>
<dbReference type="HOGENOM" id="CLU_1735128_0_0_1"/>
<evidence type="ECO:0000256" key="1">
    <source>
        <dbReference type="SAM" id="MobiDB-lite"/>
    </source>
</evidence>
<dbReference type="InParanoid" id="K3WAA2"/>
<reference evidence="3" key="2">
    <citation type="submission" date="2010-04" db="EMBL/GenBank/DDBJ databases">
        <authorList>
            <person name="Buell R."/>
            <person name="Hamilton J."/>
            <person name="Hostetler J."/>
        </authorList>
    </citation>
    <scope>NUCLEOTIDE SEQUENCE [LARGE SCALE GENOMIC DNA]</scope>
    <source>
        <strain evidence="3">DAOM:BR144</strain>
    </source>
</reference>
<feature type="compositionally biased region" description="Low complexity" evidence="1">
    <location>
        <begin position="18"/>
        <end position="30"/>
    </location>
</feature>
<dbReference type="Proteomes" id="UP000019132">
    <property type="component" value="Unassembled WGS sequence"/>
</dbReference>
<organism evidence="2 3">
    <name type="scientific">Globisporangium ultimum (strain ATCC 200006 / CBS 805.95 / DAOM BR144)</name>
    <name type="common">Pythium ultimum</name>
    <dbReference type="NCBI Taxonomy" id="431595"/>
    <lineage>
        <taxon>Eukaryota</taxon>
        <taxon>Sar</taxon>
        <taxon>Stramenopiles</taxon>
        <taxon>Oomycota</taxon>
        <taxon>Peronosporomycetes</taxon>
        <taxon>Pythiales</taxon>
        <taxon>Pythiaceae</taxon>
        <taxon>Globisporangium</taxon>
    </lineage>
</organism>
<feature type="compositionally biased region" description="Polar residues" evidence="1">
    <location>
        <begin position="31"/>
        <end position="42"/>
    </location>
</feature>
<proteinExistence type="predicted"/>
<reference evidence="3" key="1">
    <citation type="journal article" date="2010" name="Genome Biol.">
        <title>Genome sequence of the necrotrophic plant pathogen Pythium ultimum reveals original pathogenicity mechanisms and effector repertoire.</title>
        <authorList>
            <person name="Levesque C.A."/>
            <person name="Brouwer H."/>
            <person name="Cano L."/>
            <person name="Hamilton J.P."/>
            <person name="Holt C."/>
            <person name="Huitema E."/>
            <person name="Raffaele S."/>
            <person name="Robideau G.P."/>
            <person name="Thines M."/>
            <person name="Win J."/>
            <person name="Zerillo M.M."/>
            <person name="Beakes G.W."/>
            <person name="Boore J.L."/>
            <person name="Busam D."/>
            <person name="Dumas B."/>
            <person name="Ferriera S."/>
            <person name="Fuerstenberg S.I."/>
            <person name="Gachon C.M."/>
            <person name="Gaulin E."/>
            <person name="Govers F."/>
            <person name="Grenville-Briggs L."/>
            <person name="Horner N."/>
            <person name="Hostetler J."/>
            <person name="Jiang R.H."/>
            <person name="Johnson J."/>
            <person name="Krajaejun T."/>
            <person name="Lin H."/>
            <person name="Meijer H.J."/>
            <person name="Moore B."/>
            <person name="Morris P."/>
            <person name="Phuntmart V."/>
            <person name="Puiu D."/>
            <person name="Shetty J."/>
            <person name="Stajich J.E."/>
            <person name="Tripathy S."/>
            <person name="Wawra S."/>
            <person name="van West P."/>
            <person name="Whitty B.R."/>
            <person name="Coutinho P.M."/>
            <person name="Henrissat B."/>
            <person name="Martin F."/>
            <person name="Thomas P.D."/>
            <person name="Tyler B.M."/>
            <person name="De Vries R.P."/>
            <person name="Kamoun S."/>
            <person name="Yandell M."/>
            <person name="Tisserat N."/>
            <person name="Buell C.R."/>
        </authorList>
    </citation>
    <scope>NUCLEOTIDE SEQUENCE</scope>
    <source>
        <strain evidence="3">DAOM:BR144</strain>
    </source>
</reference>
<feature type="region of interest" description="Disordered" evidence="1">
    <location>
        <begin position="1"/>
        <end position="87"/>
    </location>
</feature>
<dbReference type="AlphaFoldDB" id="K3WAA2"/>
<dbReference type="EMBL" id="GL376634">
    <property type="status" value="NOT_ANNOTATED_CDS"/>
    <property type="molecule type" value="Genomic_DNA"/>
</dbReference>
<name>K3WAA2_GLOUD</name>
<accession>K3WAA2</accession>
<protein>
    <submittedName>
        <fullName evidence="2">Uncharacterized protein</fullName>
    </submittedName>
</protein>
<sequence length="151" mass="16096">MAQVGAPIRVHDDESRALSDAASADVDAPSTLSEAATPSSPLAVQRAADEVNSNDDGAAPSPGATDVGATPTGKRRAVRTESSKEATVTLKDGRQLTLYRRQEFPSRAAAKEFIHDFALAQGKRARLDPHMSGGRNFVYICNSKTKCDFIH</sequence>
<evidence type="ECO:0000313" key="2">
    <source>
        <dbReference type="EnsemblProtists" id="PYU1_T001893"/>
    </source>
</evidence>